<sequence length="704" mass="75096">MISEEFVAGAMAPAVRRGCWTAWCQVILFAVSALVIVAERTALLYCVGYYLWVGERLWAAWTLALLLPGALVQVLSCWWYLADGERRRCLLALTHLLHLGIFKRFWDCMSSVWHMQGSAGQLGVAVMQQADVAGLRLLEALLVTLPQTLLQTYVLVATDMGLTSPVSLCCGTCLFSLSWALVLFSRACCLIRPGHLAMPPAALLCQLLWRAGMLGARVASLMFFTRVFGWWVCGVIGFHWVTASFWLMSQQTDICSGPWRWRVFNGTLAVVHVFCFLNVKDGPSRFRMAGFYLVMFLENATLMLAASDFLNEASWDSLTVPTAVLCSFLSGLTSLVLYYRFLHPKSTEISLGLQHMGAGSHMGSTCLDLERGESSFSLGGDKSLRADPSSLHLASHPSFSLSGMAGSLLEPPANCVGGKGGGGWGYGGCRHHHWLLVRLALKTGDPGRINRAYGAGGVAAMLGVVAYPPGLMGADGGVMEGGMLGKGRGEEEEEEGAREEDQALAPLSDCKEEFQSASEDEPTSRVDSAGLAGLDGDDDDDDEESLPMESPLESPGSDCKRSSPEGKSVLGDSPEPRYCPTESSSTLYFSADPQSPSSASNPRLDRDTTAFGFGAESLAELSSPVDSERGASAGPSLTGPLGRLGPCYSSTPRLDGAHGAAGLGVGVGTGAGLGGETSFGIPHLSGPRRQLVLSRRGLEEDAGF</sequence>
<feature type="region of interest" description="Disordered" evidence="8">
    <location>
        <begin position="482"/>
        <end position="704"/>
    </location>
</feature>
<evidence type="ECO:0000256" key="7">
    <source>
        <dbReference type="RuleBase" id="RU910716"/>
    </source>
</evidence>
<feature type="compositionally biased region" description="Polar residues" evidence="8">
    <location>
        <begin position="581"/>
        <end position="601"/>
    </location>
</feature>
<comment type="subcellular location">
    <subcellularLocation>
        <location evidence="1">Cell membrane</location>
        <topology evidence="1">Multi-pass membrane protein</topology>
    </subcellularLocation>
    <subcellularLocation>
        <location evidence="7">Membrane</location>
        <topology evidence="7">Multi-pass membrane protein</topology>
    </subcellularLocation>
</comment>
<gene>
    <name evidence="9" type="ORF">AALO_G00116710</name>
</gene>
<evidence type="ECO:0000256" key="4">
    <source>
        <dbReference type="ARBA" id="ARBA00022692"/>
    </source>
</evidence>
<dbReference type="InterPro" id="IPR018629">
    <property type="entry name" value="XK-rel"/>
</dbReference>
<evidence type="ECO:0000256" key="1">
    <source>
        <dbReference type="ARBA" id="ARBA00004651"/>
    </source>
</evidence>
<feature type="transmembrane region" description="Helical" evidence="7">
    <location>
        <begin position="137"/>
        <end position="156"/>
    </location>
</feature>
<evidence type="ECO:0000256" key="8">
    <source>
        <dbReference type="SAM" id="MobiDB-lite"/>
    </source>
</evidence>
<comment type="caution">
    <text evidence="9">The sequence shown here is derived from an EMBL/GenBank/DDBJ whole genome shotgun (WGS) entry which is preliminary data.</text>
</comment>
<dbReference type="AlphaFoldDB" id="A0AAV6GU84"/>
<evidence type="ECO:0000313" key="10">
    <source>
        <dbReference type="Proteomes" id="UP000823561"/>
    </source>
</evidence>
<evidence type="ECO:0000256" key="5">
    <source>
        <dbReference type="ARBA" id="ARBA00022989"/>
    </source>
</evidence>
<evidence type="ECO:0000313" key="9">
    <source>
        <dbReference type="EMBL" id="KAG5277366.1"/>
    </source>
</evidence>
<keyword evidence="5 7" id="KW-1133">Transmembrane helix</keyword>
<dbReference type="EMBL" id="JADWDJ010000008">
    <property type="protein sequence ID" value="KAG5277366.1"/>
    <property type="molecule type" value="Genomic_DNA"/>
</dbReference>
<dbReference type="Pfam" id="PF09815">
    <property type="entry name" value="XK-related"/>
    <property type="match status" value="1"/>
</dbReference>
<accession>A0AAV6GU84</accession>
<feature type="transmembrane region" description="Helical" evidence="7">
    <location>
        <begin position="58"/>
        <end position="81"/>
    </location>
</feature>
<protein>
    <recommendedName>
        <fullName evidence="7">XK-related protein</fullName>
    </recommendedName>
</protein>
<evidence type="ECO:0000256" key="6">
    <source>
        <dbReference type="ARBA" id="ARBA00023136"/>
    </source>
</evidence>
<evidence type="ECO:0000256" key="2">
    <source>
        <dbReference type="ARBA" id="ARBA00008789"/>
    </source>
</evidence>
<feature type="transmembrane region" description="Helical" evidence="7">
    <location>
        <begin position="162"/>
        <end position="184"/>
    </location>
</feature>
<feature type="transmembrane region" description="Helical" evidence="7">
    <location>
        <begin position="26"/>
        <end position="52"/>
    </location>
</feature>
<dbReference type="GO" id="GO:0005886">
    <property type="term" value="C:plasma membrane"/>
    <property type="evidence" value="ECO:0007669"/>
    <property type="project" value="UniProtKB-SubCell"/>
</dbReference>
<keyword evidence="6 7" id="KW-0472">Membrane</keyword>
<feature type="compositionally biased region" description="Low complexity" evidence="8">
    <location>
        <begin position="547"/>
        <end position="557"/>
    </location>
</feature>
<organism evidence="9 10">
    <name type="scientific">Alosa alosa</name>
    <name type="common">allis shad</name>
    <dbReference type="NCBI Taxonomy" id="278164"/>
    <lineage>
        <taxon>Eukaryota</taxon>
        <taxon>Metazoa</taxon>
        <taxon>Chordata</taxon>
        <taxon>Craniata</taxon>
        <taxon>Vertebrata</taxon>
        <taxon>Euteleostomi</taxon>
        <taxon>Actinopterygii</taxon>
        <taxon>Neopterygii</taxon>
        <taxon>Teleostei</taxon>
        <taxon>Clupei</taxon>
        <taxon>Clupeiformes</taxon>
        <taxon>Clupeoidei</taxon>
        <taxon>Clupeidae</taxon>
        <taxon>Alosa</taxon>
    </lineage>
</organism>
<keyword evidence="4 7" id="KW-0812">Transmembrane</keyword>
<keyword evidence="10" id="KW-1185">Reference proteome</keyword>
<comment type="similarity">
    <text evidence="2 7">Belongs to the XK family.</text>
</comment>
<feature type="transmembrane region" description="Helical" evidence="7">
    <location>
        <begin position="318"/>
        <end position="339"/>
    </location>
</feature>
<feature type="compositionally biased region" description="Acidic residues" evidence="8">
    <location>
        <begin position="535"/>
        <end position="546"/>
    </location>
</feature>
<dbReference type="PANTHER" id="PTHR16024">
    <property type="entry name" value="XK-RELATED PROTEIN"/>
    <property type="match status" value="1"/>
</dbReference>
<name>A0AAV6GU84_9TELE</name>
<dbReference type="Proteomes" id="UP000823561">
    <property type="component" value="Chromosome 8"/>
</dbReference>
<evidence type="ECO:0000256" key="3">
    <source>
        <dbReference type="ARBA" id="ARBA00022475"/>
    </source>
</evidence>
<feature type="transmembrane region" description="Helical" evidence="7">
    <location>
        <begin position="227"/>
        <end position="247"/>
    </location>
</feature>
<dbReference type="PANTHER" id="PTHR16024:SF15">
    <property type="entry name" value="XK-RELATED PROTEIN 5"/>
    <property type="match status" value="1"/>
</dbReference>
<dbReference type="InterPro" id="IPR050895">
    <property type="entry name" value="XK-related_scramblase"/>
</dbReference>
<feature type="transmembrane region" description="Helical" evidence="7">
    <location>
        <begin position="259"/>
        <end position="277"/>
    </location>
</feature>
<keyword evidence="3" id="KW-1003">Cell membrane</keyword>
<proteinExistence type="inferred from homology"/>
<reference evidence="9" key="1">
    <citation type="submission" date="2020-10" db="EMBL/GenBank/DDBJ databases">
        <title>Chromosome-scale genome assembly of the Allis shad, Alosa alosa.</title>
        <authorList>
            <person name="Margot Z."/>
            <person name="Christophe K."/>
            <person name="Cabau C."/>
            <person name="Louis A."/>
            <person name="Berthelot C."/>
            <person name="Parey E."/>
            <person name="Roest Crollius H."/>
            <person name="Montfort J."/>
            <person name="Robinson-Rechavi M."/>
            <person name="Bucao C."/>
            <person name="Bouchez O."/>
            <person name="Gislard M."/>
            <person name="Lluch J."/>
            <person name="Milhes M."/>
            <person name="Lampietro C."/>
            <person name="Lopez Roques C."/>
            <person name="Donnadieu C."/>
            <person name="Braasch I."/>
            <person name="Desvignes T."/>
            <person name="Postlethwait J."/>
            <person name="Bobe J."/>
            <person name="Guiguen Y."/>
        </authorList>
    </citation>
    <scope>NUCLEOTIDE SEQUENCE</scope>
    <source>
        <strain evidence="9">M-15738</strain>
        <tissue evidence="9">Blood</tissue>
    </source>
</reference>
<feature type="transmembrane region" description="Helical" evidence="7">
    <location>
        <begin position="289"/>
        <end position="306"/>
    </location>
</feature>
<feature type="compositionally biased region" description="Gly residues" evidence="8">
    <location>
        <begin position="659"/>
        <end position="677"/>
    </location>
</feature>